<feature type="chain" id="PRO_5001987637" evidence="2">
    <location>
        <begin position="24"/>
        <end position="1021"/>
    </location>
</feature>
<dbReference type="EMBL" id="JQZW01000009">
    <property type="protein sequence ID" value="KGN97777.1"/>
    <property type="molecule type" value="Genomic_DNA"/>
</dbReference>
<reference evidence="4 5" key="1">
    <citation type="submission" date="2014-08" db="EMBL/GenBank/DDBJ databases">
        <title>Porphyromonas gingivicanis strain:COT-022_OH1391 Genome sequencing.</title>
        <authorList>
            <person name="Wallis C."/>
            <person name="Deusch O."/>
            <person name="O'Flynn C."/>
            <person name="Davis I."/>
            <person name="Jospin G."/>
            <person name="Darling A.E."/>
            <person name="Coil D.A."/>
            <person name="Alexiev A."/>
            <person name="Horsfall A."/>
            <person name="Kirkwood N."/>
            <person name="Harris S."/>
            <person name="Eisen J.A."/>
        </authorList>
    </citation>
    <scope>NUCLEOTIDE SEQUENCE [LARGE SCALE GENOMIC DNA]</scope>
    <source>
        <strain evidence="5">COT-022 OH1391</strain>
    </source>
</reference>
<keyword evidence="5" id="KW-1185">Reference proteome</keyword>
<evidence type="ECO:0000313" key="5">
    <source>
        <dbReference type="Proteomes" id="UP000030134"/>
    </source>
</evidence>
<feature type="domain" description="LPS-assembly protein LptD central" evidence="3">
    <location>
        <begin position="297"/>
        <end position="778"/>
    </location>
</feature>
<dbReference type="PANTHER" id="PTHR30189">
    <property type="entry name" value="LPS-ASSEMBLY PROTEIN"/>
    <property type="match status" value="1"/>
</dbReference>
<organism evidence="4 5">
    <name type="scientific">Porphyromonas gingivicanis</name>
    <dbReference type="NCBI Taxonomy" id="266762"/>
    <lineage>
        <taxon>Bacteria</taxon>
        <taxon>Pseudomonadati</taxon>
        <taxon>Bacteroidota</taxon>
        <taxon>Bacteroidia</taxon>
        <taxon>Bacteroidales</taxon>
        <taxon>Porphyromonadaceae</taxon>
        <taxon>Porphyromonas</taxon>
    </lineage>
</organism>
<comment type="caution">
    <text evidence="4">The sequence shown here is derived from an EMBL/GenBank/DDBJ whole genome shotgun (WGS) entry which is preliminary data.</text>
</comment>
<keyword evidence="4" id="KW-0808">Transferase</keyword>
<dbReference type="InterPro" id="IPR045659">
    <property type="entry name" value="LptD_2"/>
</dbReference>
<feature type="region of interest" description="Disordered" evidence="1">
    <location>
        <begin position="842"/>
        <end position="885"/>
    </location>
</feature>
<dbReference type="GO" id="GO:1990351">
    <property type="term" value="C:transporter complex"/>
    <property type="evidence" value="ECO:0007669"/>
    <property type="project" value="TreeGrafter"/>
</dbReference>
<evidence type="ECO:0000313" key="4">
    <source>
        <dbReference type="EMBL" id="KGN97777.1"/>
    </source>
</evidence>
<feature type="signal peptide" evidence="2">
    <location>
        <begin position="1"/>
        <end position="23"/>
    </location>
</feature>
<dbReference type="InterPro" id="IPR050218">
    <property type="entry name" value="LptD"/>
</dbReference>
<dbReference type="PANTHER" id="PTHR30189:SF1">
    <property type="entry name" value="LPS-ASSEMBLY PROTEIN LPTD"/>
    <property type="match status" value="1"/>
</dbReference>
<dbReference type="STRING" id="266762.HQ36_05840"/>
<dbReference type="GO" id="GO:0016301">
    <property type="term" value="F:kinase activity"/>
    <property type="evidence" value="ECO:0007669"/>
    <property type="project" value="UniProtKB-KW"/>
</dbReference>
<name>A0A0A2G5S7_9PORP</name>
<keyword evidence="4" id="KW-0418">Kinase</keyword>
<dbReference type="Proteomes" id="UP000030134">
    <property type="component" value="Unassembled WGS sequence"/>
</dbReference>
<gene>
    <name evidence="4" type="ORF">HQ36_05840</name>
</gene>
<feature type="compositionally biased region" description="Basic and acidic residues" evidence="1">
    <location>
        <begin position="842"/>
        <end position="855"/>
    </location>
</feature>
<accession>A0A0A2G5S7</accession>
<evidence type="ECO:0000256" key="2">
    <source>
        <dbReference type="SAM" id="SignalP"/>
    </source>
</evidence>
<sequence length="1021" mass="116032">MYSRYRFCVAKLSILLLALLFFAVSCKTRTTSLHTSSEATAKMSIDTLQLSTSADTLSFKNQPILSPEVEGTLPLIDTLLQSKERDTLVIEDSIALSDSSQSMEVDSTALELAKVSNAEESIEIVTTPTDSIAVEADSLPSSSEEPIVLEDVVNFSAQDSIVLLGQNKVYFFGPSKVSYQTMNLESNFMYINTDSSQVYAQYILDDEGHPMAYPTFSEGDQKFESKTMLYNFRTQKGYITGALTQQGEGYLTSEESMRMSDNTMFVKGGRYTTCDNHDNPHFYIRLTRAKVVPEKNIVTGPAYMVMAGVPLYLIGLPFGFFPFNEKRTSGIILPSYGDELERGFYFRGGGFYYAINDYVDLKLVGDIYTRGSWGVSATSNYVRRYKYSGNVNVSFVSTVRGDKQIPGDYSNSKDFSINWSHTQDRKVDPLRTFSASVNFSTSSYNHNSINTMYNPDVRAQNTKGSSISYSRRFNNIPLNITAAMNIDQRSSDSTLSVSLPNLSLSLSTIYPFKRTKRVGKERWYEKISLSYSGSFRNSIVTKEDKILKSNLLKDWNNGMQHRIPISASFDLLDYIKITPSFNYNARWYTKKIGRKWSDEAQRVIDADTTFGFYHLHDYSAALSASTTLYGFFKPWRIFGDKVQMIRHRVSPSVSLSYTPDFGDPSLGYYETLRYKDKNGVEREEIYSPFSRNMFGVPGRDKAGFINFSFANNLEMKLRNDRDTVGEGFKKISLIDQFDWNIGYNMMADSFKWTNINATLALRLSEKFVLRLNGTFDTYLYDYTIDDSGRVIPKRIDKLRIFNGKGFGRLIGTGTGFSYTFNNETGKKITAFFNKLLSKSSEEKSSTSDTSSKDDANNTSTSQDSSLPSVGRDKGNLARRGGNKPFGDQEWDDDGYVVWNFPWSFSFNYSMSLGYDHSNFDIHKKEYRYKLTHNLSFRGDIKPTKNWSFLFDANYNFDLKKVTNMTISIRRDLHCWELTANVIPIGHYKSYSVTIGVKSSLLKDLKYQQSNLYTGGSTNTWY</sequence>
<dbReference type="GO" id="GO:0009279">
    <property type="term" value="C:cell outer membrane"/>
    <property type="evidence" value="ECO:0007669"/>
    <property type="project" value="TreeGrafter"/>
</dbReference>
<dbReference type="Pfam" id="PF19838">
    <property type="entry name" value="LptD_2"/>
    <property type="match status" value="1"/>
</dbReference>
<evidence type="ECO:0000256" key="1">
    <source>
        <dbReference type="SAM" id="MobiDB-lite"/>
    </source>
</evidence>
<proteinExistence type="predicted"/>
<evidence type="ECO:0000259" key="3">
    <source>
        <dbReference type="Pfam" id="PF19838"/>
    </source>
</evidence>
<dbReference type="eggNOG" id="COG1452">
    <property type="taxonomic scope" value="Bacteria"/>
</dbReference>
<keyword evidence="2" id="KW-0732">Signal</keyword>
<protein>
    <submittedName>
        <fullName evidence="4">Kinase</fullName>
    </submittedName>
</protein>
<dbReference type="PROSITE" id="PS51257">
    <property type="entry name" value="PROKAR_LIPOPROTEIN"/>
    <property type="match status" value="1"/>
</dbReference>
<dbReference type="AlphaFoldDB" id="A0A0A2G5S7"/>